<accession>A0A6J7WBD3</accession>
<name>A0A6J7WBD3_9CAUD</name>
<evidence type="ECO:0008006" key="2">
    <source>
        <dbReference type="Google" id="ProtNLM"/>
    </source>
</evidence>
<reference evidence="1" key="1">
    <citation type="submission" date="2020-05" db="EMBL/GenBank/DDBJ databases">
        <authorList>
            <person name="Chiriac C."/>
            <person name="Salcher M."/>
            <person name="Ghai R."/>
            <person name="Kavagutti S V."/>
        </authorList>
    </citation>
    <scope>NUCLEOTIDE SEQUENCE</scope>
</reference>
<dbReference type="EMBL" id="LR798200">
    <property type="protein sequence ID" value="CAB5162167.1"/>
    <property type="molecule type" value="Genomic_DNA"/>
</dbReference>
<sequence>MARVPTYDSLQVNPTTQGVAAPSVSPLKVAGEQMQEAGAHLMSAGQTGGAIVSQLQQQVNATRVQQAVNTLTNKKTAYSYGFTDANGVRTPGYTEIKGEAAMHVEGPDGKLMPLQQAYGAKLQKDIDDLATGLSNDEQRRLFMENAGRTQAQFANETGSHQAQQMQVWAKGVAQDQVLSAANAIASAPNDPAIWAVQSLNLRQGIDKQLAQAGVMSIGPDGKRNFASDEARTVYDTESKVMTASAFEKIAGSLRDNGQAVAALNFIDAHKDEVSQTDYKRLRGAVLEQASASMAIGVVDQVTAKYWSDHSQSPDQEKVDKALRDQFKNDPVMLRAARSEFSARVSDWSFTHQQQSNDAQQSAMKDIAAGKSIAYIQSQPYWSRMQGGDQLAVINSAQGFADSRTSHATVAGERAAGLNADYVAYAVQSGMPEHLARAMAAVFSGETNNDPNAFNPTGGGQGAFGLFQARGDLQRGMKAKYGDHPTWQQQIDFYSGLINKTPAVLSAQNEGDAVRAMVTAIQKPGQDTDALIARSLGALQVQTATRQIAFDANADALLADPSQIGELTPQNVQRIQNMVGQRYAPKVIAAARKWQSDTTRAALPTSAEMNSILSGLGITTGQTKDAKVMALRAQVRSELQAVLVKEAKDGATITDPSQRADILQKAAAATVQVFTKGWFGLTNIEDRPLLSLKPEDKATMIVPAGERAAIADSLRRHGIPVTDNNLRKAWLQAQGMDTRGL</sequence>
<evidence type="ECO:0000313" key="1">
    <source>
        <dbReference type="EMBL" id="CAB5162167.1"/>
    </source>
</evidence>
<proteinExistence type="predicted"/>
<organism evidence="1">
    <name type="scientific">uncultured Caudovirales phage</name>
    <dbReference type="NCBI Taxonomy" id="2100421"/>
    <lineage>
        <taxon>Viruses</taxon>
        <taxon>Duplodnaviria</taxon>
        <taxon>Heunggongvirae</taxon>
        <taxon>Uroviricota</taxon>
        <taxon>Caudoviricetes</taxon>
        <taxon>Peduoviridae</taxon>
        <taxon>Maltschvirus</taxon>
        <taxon>Maltschvirus maltsch</taxon>
    </lineage>
</organism>
<protein>
    <recommendedName>
        <fullName evidence="2">Phage tail lysozyme domain-containing protein</fullName>
    </recommendedName>
</protein>
<gene>
    <name evidence="1" type="ORF">UFOVP152_9</name>
</gene>